<proteinExistence type="predicted"/>
<dbReference type="Proteomes" id="UP000246078">
    <property type="component" value="Unassembled WGS sequence"/>
</dbReference>
<feature type="compositionally biased region" description="Basic residues" evidence="1">
    <location>
        <begin position="65"/>
        <end position="78"/>
    </location>
</feature>
<reference evidence="2 3" key="1">
    <citation type="journal article" date="2018" name="Microb. Genom.">
        <title>Expanding an expanded genome: long-read sequencing of Trypanosoma cruzi.</title>
        <authorList>
            <person name="Berna L."/>
            <person name="Rodriguez M."/>
            <person name="Chiribao M.L."/>
            <person name="Parodi-Talice A."/>
            <person name="Pita S."/>
            <person name="Rijo G."/>
            <person name="Alvarez-Valin F."/>
            <person name="Robello C."/>
        </authorList>
    </citation>
    <scope>NUCLEOTIDE SEQUENCE [LARGE SCALE GENOMIC DNA]</scope>
    <source>
        <strain evidence="2 3">TCC</strain>
    </source>
</reference>
<organism evidence="2 3">
    <name type="scientific">Trypanosoma cruzi</name>
    <dbReference type="NCBI Taxonomy" id="5693"/>
    <lineage>
        <taxon>Eukaryota</taxon>
        <taxon>Discoba</taxon>
        <taxon>Euglenozoa</taxon>
        <taxon>Kinetoplastea</taxon>
        <taxon>Metakinetoplastina</taxon>
        <taxon>Trypanosomatida</taxon>
        <taxon>Trypanosomatidae</taxon>
        <taxon>Trypanosoma</taxon>
        <taxon>Schizotrypanum</taxon>
    </lineage>
</organism>
<dbReference type="VEuPathDB" id="TriTrypDB:TcBrA4_0138020"/>
<dbReference type="VEuPathDB" id="TriTrypDB:Tc_MARK_6449"/>
<evidence type="ECO:0000313" key="2">
    <source>
        <dbReference type="EMBL" id="PWV07111.1"/>
    </source>
</evidence>
<accession>A0A2V2WF06</accession>
<keyword evidence="2" id="KW-0418">Kinase</keyword>
<dbReference type="GO" id="GO:0016301">
    <property type="term" value="F:kinase activity"/>
    <property type="evidence" value="ECO:0007669"/>
    <property type="project" value="UniProtKB-KW"/>
</dbReference>
<dbReference type="AlphaFoldDB" id="A0A2V2WF06"/>
<dbReference type="EMBL" id="PRFC01000105">
    <property type="protein sequence ID" value="PWV07111.1"/>
    <property type="molecule type" value="Genomic_DNA"/>
</dbReference>
<dbReference type="VEuPathDB" id="TriTrypDB:TcCL_NonESM02436"/>
<protein>
    <submittedName>
        <fullName evidence="2">Putative target of rapamycin (TOR) kinase 1</fullName>
    </submittedName>
</protein>
<keyword evidence="2" id="KW-0808">Transferase</keyword>
<dbReference type="VEuPathDB" id="TriTrypDB:TCDM_12982"/>
<dbReference type="VEuPathDB" id="TriTrypDB:C3747_105g40"/>
<name>A0A2V2WF06_TRYCR</name>
<dbReference type="VEuPathDB" id="TriTrypDB:TcCL_Unassigned04015"/>
<dbReference type="VEuPathDB" id="TriTrypDB:TcG_10891"/>
<evidence type="ECO:0000313" key="3">
    <source>
        <dbReference type="Proteomes" id="UP000246078"/>
    </source>
</evidence>
<sequence>MRRPFWARIYATTTFSSRQCDANYPHLTGGLCWRHPRPTFRRQRLVWARDYDTSSRTIASESSSPRKRHRPPSSRMHRSRDGEPLSFQTPATLKLPEGKWKRKPFLIMQTETRAVRLALLSFSAILPFTMDIWVDNTSLRGAADKGSSKPHAMTWELKRIYEFLTFAKYRHPLSTCGLRKTAQTEYHAVVFLNFRNWRRAAAESCGWRKPKSATS</sequence>
<evidence type="ECO:0000256" key="1">
    <source>
        <dbReference type="SAM" id="MobiDB-lite"/>
    </source>
</evidence>
<comment type="caution">
    <text evidence="2">The sequence shown here is derived from an EMBL/GenBank/DDBJ whole genome shotgun (WGS) entry which is preliminary data.</text>
</comment>
<gene>
    <name evidence="2" type="ORF">C3747_105g40</name>
</gene>
<feature type="region of interest" description="Disordered" evidence="1">
    <location>
        <begin position="57"/>
        <end position="89"/>
    </location>
</feature>